<dbReference type="EMBL" id="WAEL01000001">
    <property type="protein sequence ID" value="NID09574.1"/>
    <property type="molecule type" value="Genomic_DNA"/>
</dbReference>
<dbReference type="Proteomes" id="UP000606008">
    <property type="component" value="Unassembled WGS sequence"/>
</dbReference>
<sequence>MALLQRTQNTRSDVVVYQVNSPAHYQRLQAQLLKAGYQVTMSPDQRCIFSRDNLVINCRQTDQTNGILGNYAGHSITLIRRRY</sequence>
<reference evidence="2" key="1">
    <citation type="submission" date="2019-09" db="EMBL/GenBank/DDBJ databases">
        <authorList>
            <person name="Jung D.-H."/>
        </authorList>
    </citation>
    <scope>NUCLEOTIDE SEQUENCE [LARGE SCALE GENOMIC DNA]</scope>
    <source>
        <strain evidence="2">JA-25</strain>
    </source>
</reference>
<name>A0ABX0QBR4_9BACT</name>
<dbReference type="RefSeq" id="WP_166691152.1">
    <property type="nucleotide sequence ID" value="NZ_WAEL01000001.1"/>
</dbReference>
<proteinExistence type="predicted"/>
<comment type="caution">
    <text evidence="1">The sequence shown here is derived from an EMBL/GenBank/DDBJ whole genome shotgun (WGS) entry which is preliminary data.</text>
</comment>
<keyword evidence="2" id="KW-1185">Reference proteome</keyword>
<evidence type="ECO:0000313" key="1">
    <source>
        <dbReference type="EMBL" id="NID09574.1"/>
    </source>
</evidence>
<accession>A0ABX0QBR4</accession>
<protein>
    <submittedName>
        <fullName evidence="1">Uncharacterized protein</fullName>
    </submittedName>
</protein>
<gene>
    <name evidence="1" type="ORF">F7231_05285</name>
</gene>
<evidence type="ECO:0000313" key="2">
    <source>
        <dbReference type="Proteomes" id="UP000606008"/>
    </source>
</evidence>
<organism evidence="1 2">
    <name type="scientific">Fibrivirga algicola</name>
    <dbReference type="NCBI Taxonomy" id="2950420"/>
    <lineage>
        <taxon>Bacteria</taxon>
        <taxon>Pseudomonadati</taxon>
        <taxon>Bacteroidota</taxon>
        <taxon>Cytophagia</taxon>
        <taxon>Cytophagales</taxon>
        <taxon>Spirosomataceae</taxon>
        <taxon>Fibrivirga</taxon>
    </lineage>
</organism>
<reference evidence="2" key="2">
    <citation type="submission" date="2023-07" db="EMBL/GenBank/DDBJ databases">
        <authorList>
            <person name="Jung D.-H."/>
        </authorList>
    </citation>
    <scope>NUCLEOTIDE SEQUENCE [LARGE SCALE GENOMIC DNA]</scope>
    <source>
        <strain evidence="2">JA-25</strain>
    </source>
</reference>